<keyword evidence="2" id="KW-1185">Reference proteome</keyword>
<accession>A0A5P8JYH2</accession>
<gene>
    <name evidence="1" type="ORF">F9278_04455</name>
</gene>
<evidence type="ECO:0000313" key="1">
    <source>
        <dbReference type="EMBL" id="QFQ95562.1"/>
    </source>
</evidence>
<sequence length="77" mass="8238">MSGSRPALGKASPIFTAMGKRLVAEGCGLYKEGPGPKVGEADVDSYEKFHRKLEYTSSAAKWLPGPASWSKLKVPNV</sequence>
<dbReference type="NCBIfam" id="NF038080">
    <property type="entry name" value="PG_bind_siph"/>
    <property type="match status" value="1"/>
</dbReference>
<dbReference type="Proteomes" id="UP000327294">
    <property type="component" value="Chromosome"/>
</dbReference>
<protein>
    <submittedName>
        <fullName evidence="1">Uncharacterized protein</fullName>
    </submittedName>
</protein>
<organism evidence="1 2">
    <name type="scientific">Streptomyces phaeolivaceus</name>
    <dbReference type="NCBI Taxonomy" id="2653200"/>
    <lineage>
        <taxon>Bacteria</taxon>
        <taxon>Bacillati</taxon>
        <taxon>Actinomycetota</taxon>
        <taxon>Actinomycetes</taxon>
        <taxon>Kitasatosporales</taxon>
        <taxon>Streptomycetaceae</taxon>
        <taxon>Streptomyces</taxon>
    </lineage>
</organism>
<reference evidence="1 2" key="1">
    <citation type="submission" date="2019-10" db="EMBL/GenBank/DDBJ databases">
        <title>Streptomyces sp. strain GY16 isolated from leaves of Broussonetia papyrifera.</title>
        <authorList>
            <person name="Mo P."/>
        </authorList>
    </citation>
    <scope>NUCLEOTIDE SEQUENCE [LARGE SCALE GENOMIC DNA]</scope>
    <source>
        <strain evidence="1 2">GY16</strain>
    </source>
</reference>
<dbReference type="AlphaFoldDB" id="A0A5P8JYH2"/>
<evidence type="ECO:0000313" key="2">
    <source>
        <dbReference type="Proteomes" id="UP000327294"/>
    </source>
</evidence>
<dbReference type="InterPro" id="IPR047763">
    <property type="entry name" value="PG_bind_dom_phiBT1-type"/>
</dbReference>
<dbReference type="RefSeq" id="WP_152167095.1">
    <property type="nucleotide sequence ID" value="NZ_CP045096.1"/>
</dbReference>
<dbReference type="KEGG" id="sphv:F9278_04455"/>
<proteinExistence type="predicted"/>
<name>A0A5P8JYH2_9ACTN</name>
<dbReference type="EMBL" id="CP045096">
    <property type="protein sequence ID" value="QFQ95562.1"/>
    <property type="molecule type" value="Genomic_DNA"/>
</dbReference>